<keyword evidence="2" id="KW-1185">Reference proteome</keyword>
<dbReference type="RefSeq" id="WP_258212477.1">
    <property type="nucleotide sequence ID" value="NZ_JANQBD010000003.1"/>
</dbReference>
<protein>
    <submittedName>
        <fullName evidence="1">Uncharacterized protein</fullName>
    </submittedName>
</protein>
<comment type="caution">
    <text evidence="1">The sequence shown here is derived from an EMBL/GenBank/DDBJ whole genome shotgun (WGS) entry which is preliminary data.</text>
</comment>
<name>A0ABT1YCE9_9BACL</name>
<proteinExistence type="predicted"/>
<dbReference type="EMBL" id="JANQBD010000003">
    <property type="protein sequence ID" value="MCR8630880.1"/>
    <property type="molecule type" value="Genomic_DNA"/>
</dbReference>
<organism evidence="1 2">
    <name type="scientific">Paenibacillus radicis</name>
    <name type="common">ex Xue et al. 2023</name>
    <dbReference type="NCBI Taxonomy" id="2972489"/>
    <lineage>
        <taxon>Bacteria</taxon>
        <taxon>Bacillati</taxon>
        <taxon>Bacillota</taxon>
        <taxon>Bacilli</taxon>
        <taxon>Bacillales</taxon>
        <taxon>Paenibacillaceae</taxon>
        <taxon>Paenibacillus</taxon>
    </lineage>
</organism>
<accession>A0ABT1YCE9</accession>
<evidence type="ECO:0000313" key="2">
    <source>
        <dbReference type="Proteomes" id="UP001300012"/>
    </source>
</evidence>
<dbReference type="Proteomes" id="UP001300012">
    <property type="component" value="Unassembled WGS sequence"/>
</dbReference>
<reference evidence="1 2" key="1">
    <citation type="submission" date="2022-08" db="EMBL/GenBank/DDBJ databases">
        <title>Paenibacillus endoradicis sp. nov., Paenibacillus radicibacter sp. nov and Paenibacillus pararadicis sp. nov., three cold-adapted plant growth-promoting bacteria isolated from root of Larix gmelinii in Great Khingan.</title>
        <authorList>
            <person name="Xue H."/>
        </authorList>
    </citation>
    <scope>NUCLEOTIDE SEQUENCE [LARGE SCALE GENOMIC DNA]</scope>
    <source>
        <strain evidence="1 2">N5-1-1-5</strain>
    </source>
</reference>
<evidence type="ECO:0000313" key="1">
    <source>
        <dbReference type="EMBL" id="MCR8630880.1"/>
    </source>
</evidence>
<sequence length="132" mass="15517">MENSYPQYITKEAIEMLDEKLNLAVRDKYSQDWQYEVSDPSRVSEFILFYEDAILNNEEKFALMSLIISSLDDALEEGYEISGLWGKISHHLVNEIKIHYNTIQYWALLEEDLDNCFAVTPLIRDVAKKYLL</sequence>
<gene>
    <name evidence="1" type="ORF">NV381_06655</name>
</gene>